<sequence>MTLATLTFSTTLSAPHQLILIPKAKTLPKDIAHGDLLASVLKRRDMKAEELAKSPVAANAADGTLVAWAMLDDKKDTFAQQVVVRKALQLLLEEQPKVLGIAVFGATAQRAAELAVYGAWVNSALLPVHKKKDERKPLQKIELVNMNALLPPVRGKGGMGVERRGAKASTPTLALPLQGGGKGAASALGDGSVLDKKVFDALKAQAAGNLLCRELTILPPNELTPGMYRNRVKALARSNGWKHEEFDMKKLRAMGAGAFVAVAQGSDPEDAAIVHLSYKHPKAKQTIALVGKGICFDTGGHNLKPSRYMHNMHEDMNGSAVSLGILLAATQQKLAVNIDCWLALAQNHISPKAYKQNDIVKALNGLSIEIVHTDAEGRMVLADTLTLASRAKPNLIIDFATLTGSMATALGARYSGVFATSDELAQRAVSTGKQAGERLCAFPQDEDYEAELDSKVADIKQCTLAGEADHILATRFLKRFVEHDTPWLHVDLSSSRCEGGLGIVAGEVNGFGVAWGLGMLQGQ</sequence>
<dbReference type="EC" id="3.4.11.1" evidence="6"/>
<comment type="caution">
    <text evidence="6">The sequence shown here is derived from an EMBL/GenBank/DDBJ whole genome shotgun (WGS) entry which is preliminary data.</text>
</comment>
<dbReference type="GO" id="GO:0030145">
    <property type="term" value="F:manganese ion binding"/>
    <property type="evidence" value="ECO:0007669"/>
    <property type="project" value="InterPro"/>
</dbReference>
<keyword evidence="4 6" id="KW-0378">Hydrolase</keyword>
<dbReference type="EC" id="3.4.11.10" evidence="6"/>
<dbReference type="InterPro" id="IPR000819">
    <property type="entry name" value="Peptidase_M17_C"/>
</dbReference>
<keyword evidence="3" id="KW-0645">Protease</keyword>
<name>A0A1J5TTB8_9ZZZZ</name>
<evidence type="ECO:0000256" key="2">
    <source>
        <dbReference type="ARBA" id="ARBA00022438"/>
    </source>
</evidence>
<evidence type="ECO:0000256" key="4">
    <source>
        <dbReference type="ARBA" id="ARBA00022801"/>
    </source>
</evidence>
<gene>
    <name evidence="6" type="primary">pepA_1</name>
    <name evidence="6" type="ORF">GALL_04010</name>
</gene>
<dbReference type="GO" id="GO:0070006">
    <property type="term" value="F:metalloaminopeptidase activity"/>
    <property type="evidence" value="ECO:0007669"/>
    <property type="project" value="InterPro"/>
</dbReference>
<dbReference type="PRINTS" id="PR00481">
    <property type="entry name" value="LAMNOPPTDASE"/>
</dbReference>
<dbReference type="EMBL" id="MLJW01000001">
    <property type="protein sequence ID" value="OIR19520.1"/>
    <property type="molecule type" value="Genomic_DNA"/>
</dbReference>
<proteinExistence type="inferred from homology"/>
<evidence type="ECO:0000256" key="1">
    <source>
        <dbReference type="ARBA" id="ARBA00009528"/>
    </source>
</evidence>
<dbReference type="PANTHER" id="PTHR11963">
    <property type="entry name" value="LEUCINE AMINOPEPTIDASE-RELATED"/>
    <property type="match status" value="1"/>
</dbReference>
<evidence type="ECO:0000259" key="5">
    <source>
        <dbReference type="Pfam" id="PF00883"/>
    </source>
</evidence>
<comment type="similarity">
    <text evidence="1">Belongs to the peptidase M17 family.</text>
</comment>
<keyword evidence="2 6" id="KW-0031">Aminopeptidase</keyword>
<evidence type="ECO:0000256" key="3">
    <source>
        <dbReference type="ARBA" id="ARBA00022670"/>
    </source>
</evidence>
<dbReference type="GO" id="GO:0006508">
    <property type="term" value="P:proteolysis"/>
    <property type="evidence" value="ECO:0007669"/>
    <property type="project" value="UniProtKB-KW"/>
</dbReference>
<accession>A0A1J5TTB8</accession>
<dbReference type="Pfam" id="PF00883">
    <property type="entry name" value="Peptidase_M17"/>
    <property type="match status" value="1"/>
</dbReference>
<feature type="domain" description="Cytosol aminopeptidase" evidence="5">
    <location>
        <begin position="211"/>
        <end position="513"/>
    </location>
</feature>
<reference evidence="6" key="1">
    <citation type="submission" date="2016-10" db="EMBL/GenBank/DDBJ databases">
        <title>Sequence of Gallionella enrichment culture.</title>
        <authorList>
            <person name="Poehlein A."/>
            <person name="Muehling M."/>
            <person name="Daniel R."/>
        </authorList>
    </citation>
    <scope>NUCLEOTIDE SEQUENCE</scope>
</reference>
<evidence type="ECO:0000313" key="6">
    <source>
        <dbReference type="EMBL" id="OIR19520.1"/>
    </source>
</evidence>
<dbReference type="PANTHER" id="PTHR11963:SF48">
    <property type="entry name" value="DIPEPTIDASE B, ISOFORM A"/>
    <property type="match status" value="1"/>
</dbReference>
<dbReference type="Gene3D" id="3.40.630.10">
    <property type="entry name" value="Zn peptidases"/>
    <property type="match status" value="1"/>
</dbReference>
<organism evidence="6">
    <name type="scientific">mine drainage metagenome</name>
    <dbReference type="NCBI Taxonomy" id="410659"/>
    <lineage>
        <taxon>unclassified sequences</taxon>
        <taxon>metagenomes</taxon>
        <taxon>ecological metagenomes</taxon>
    </lineage>
</organism>
<dbReference type="AlphaFoldDB" id="A0A1J5TTB8"/>
<dbReference type="InterPro" id="IPR011356">
    <property type="entry name" value="Leucine_aapep/pepB"/>
</dbReference>
<dbReference type="SUPFAM" id="SSF53187">
    <property type="entry name" value="Zn-dependent exopeptidases"/>
    <property type="match status" value="1"/>
</dbReference>
<dbReference type="GO" id="GO:0005737">
    <property type="term" value="C:cytoplasm"/>
    <property type="evidence" value="ECO:0007669"/>
    <property type="project" value="InterPro"/>
</dbReference>
<protein>
    <submittedName>
        <fullName evidence="6">Cytosol aminopeptidase</fullName>
        <ecNumber evidence="6">3.4.11.1</ecNumber>
        <ecNumber evidence="6">3.4.11.10</ecNumber>
    </submittedName>
</protein>
<dbReference type="CDD" id="cd00433">
    <property type="entry name" value="Peptidase_M17"/>
    <property type="match status" value="1"/>
</dbReference>